<comment type="caution">
    <text evidence="2">The sequence shown here is derived from an EMBL/GenBank/DDBJ whole genome shotgun (WGS) entry which is preliminary data.</text>
</comment>
<dbReference type="Proteomes" id="UP000298663">
    <property type="component" value="Unassembled WGS sequence"/>
</dbReference>
<evidence type="ECO:0000256" key="1">
    <source>
        <dbReference type="SAM" id="MobiDB-lite"/>
    </source>
</evidence>
<evidence type="ECO:0000313" key="3">
    <source>
        <dbReference type="Proteomes" id="UP000298663"/>
    </source>
</evidence>
<gene>
    <name evidence="2" type="ORF">L596_001865</name>
</gene>
<dbReference type="AlphaFoldDB" id="A0A4U8UMR3"/>
<organism evidence="2 3">
    <name type="scientific">Steinernema carpocapsae</name>
    <name type="common">Entomopathogenic nematode</name>
    <dbReference type="NCBI Taxonomy" id="34508"/>
    <lineage>
        <taxon>Eukaryota</taxon>
        <taxon>Metazoa</taxon>
        <taxon>Ecdysozoa</taxon>
        <taxon>Nematoda</taxon>
        <taxon>Chromadorea</taxon>
        <taxon>Rhabditida</taxon>
        <taxon>Tylenchina</taxon>
        <taxon>Panagrolaimomorpha</taxon>
        <taxon>Strongyloidoidea</taxon>
        <taxon>Steinernematidae</taxon>
        <taxon>Steinernema</taxon>
    </lineage>
</organism>
<sequence>MKKRDETTVLQGDRACTSLIELLAVHFLFPSTTANLEVPFFMRSLTKRQNVAIEQNDEHLRHSSPISPSPVHVHRDRPL</sequence>
<feature type="region of interest" description="Disordered" evidence="1">
    <location>
        <begin position="55"/>
        <end position="79"/>
    </location>
</feature>
<evidence type="ECO:0000313" key="2">
    <source>
        <dbReference type="EMBL" id="TMS34232.1"/>
    </source>
</evidence>
<protein>
    <submittedName>
        <fullName evidence="2">Uncharacterized protein</fullName>
    </submittedName>
</protein>
<reference evidence="2 3" key="1">
    <citation type="journal article" date="2015" name="Genome Biol.">
        <title>Comparative genomics of Steinernema reveals deeply conserved gene regulatory networks.</title>
        <authorList>
            <person name="Dillman A.R."/>
            <person name="Macchietto M."/>
            <person name="Porter C.F."/>
            <person name="Rogers A."/>
            <person name="Williams B."/>
            <person name="Antoshechkin I."/>
            <person name="Lee M.M."/>
            <person name="Goodwin Z."/>
            <person name="Lu X."/>
            <person name="Lewis E.E."/>
            <person name="Goodrich-Blair H."/>
            <person name="Stock S.P."/>
            <person name="Adams B.J."/>
            <person name="Sternberg P.W."/>
            <person name="Mortazavi A."/>
        </authorList>
    </citation>
    <scope>NUCLEOTIDE SEQUENCE [LARGE SCALE GENOMIC DNA]</scope>
    <source>
        <strain evidence="2 3">ALL</strain>
    </source>
</reference>
<name>A0A4U8UMR3_STECR</name>
<dbReference type="EMBL" id="AZBU02000001">
    <property type="protein sequence ID" value="TMS34232.1"/>
    <property type="molecule type" value="Genomic_DNA"/>
</dbReference>
<proteinExistence type="predicted"/>
<keyword evidence="3" id="KW-1185">Reference proteome</keyword>
<reference evidence="2 3" key="2">
    <citation type="journal article" date="2019" name="G3 (Bethesda)">
        <title>Hybrid Assembly of the Genome of the Entomopathogenic Nematode Steinernema carpocapsae Identifies the X-Chromosome.</title>
        <authorList>
            <person name="Serra L."/>
            <person name="Macchietto M."/>
            <person name="Macias-Munoz A."/>
            <person name="McGill C.J."/>
            <person name="Rodriguez I.M."/>
            <person name="Rodriguez B."/>
            <person name="Murad R."/>
            <person name="Mortazavi A."/>
        </authorList>
    </citation>
    <scope>NUCLEOTIDE SEQUENCE [LARGE SCALE GENOMIC DNA]</scope>
    <source>
        <strain evidence="2 3">ALL</strain>
    </source>
</reference>
<accession>A0A4U8UMR3</accession>